<dbReference type="EMBL" id="JBCNJP010000018">
    <property type="protein sequence ID" value="KAK9063706.1"/>
    <property type="molecule type" value="Genomic_DNA"/>
</dbReference>
<comment type="caution">
    <text evidence="4">The sequence shown here is derived from an EMBL/GenBank/DDBJ whole genome shotgun (WGS) entry which is preliminary data.</text>
</comment>
<dbReference type="InterPro" id="IPR044552">
    <property type="entry name" value="GLIP1-5/GLL25"/>
</dbReference>
<proteinExistence type="inferred from homology"/>
<dbReference type="Pfam" id="PF00657">
    <property type="entry name" value="Lipase_GDSL"/>
    <property type="match status" value="1"/>
</dbReference>
<gene>
    <name evidence="4" type="ORF">SSX86_017578</name>
</gene>
<reference evidence="4 5" key="1">
    <citation type="submission" date="2024-04" db="EMBL/GenBank/DDBJ databases">
        <title>The reference genome of an endangered Asteraceae, Deinandra increscens subsp. villosa, native to the Central Coast of California.</title>
        <authorList>
            <person name="Guilliams M."/>
            <person name="Hasenstab-Lehman K."/>
            <person name="Meyer R."/>
            <person name="Mcevoy S."/>
        </authorList>
    </citation>
    <scope>NUCLEOTIDE SEQUENCE [LARGE SCALE GENOMIC DNA]</scope>
    <source>
        <tissue evidence="4">Leaf</tissue>
    </source>
</reference>
<feature type="chain" id="PRO_5043030041" evidence="3">
    <location>
        <begin position="24"/>
        <end position="367"/>
    </location>
</feature>
<comment type="similarity">
    <text evidence="1">Belongs to the 'GDSL' lipolytic enzyme family.</text>
</comment>
<evidence type="ECO:0000313" key="4">
    <source>
        <dbReference type="EMBL" id="KAK9063706.1"/>
    </source>
</evidence>
<dbReference type="PANTHER" id="PTHR45966:SF35">
    <property type="entry name" value="GDSL LIPASE_ESTERASE, SGNH HYDROLASE SUPERFAMILY"/>
    <property type="match status" value="1"/>
</dbReference>
<dbReference type="InterPro" id="IPR001087">
    <property type="entry name" value="GDSL"/>
</dbReference>
<dbReference type="Proteomes" id="UP001408789">
    <property type="component" value="Unassembled WGS sequence"/>
</dbReference>
<dbReference type="SUPFAM" id="SSF52266">
    <property type="entry name" value="SGNH hydrolase"/>
    <property type="match status" value="1"/>
</dbReference>
<dbReference type="AlphaFoldDB" id="A0AAP0GVS9"/>
<dbReference type="PANTHER" id="PTHR45966">
    <property type="entry name" value="GDSL-LIKE LIPASE/ACYLHYDROLASE"/>
    <property type="match status" value="1"/>
</dbReference>
<name>A0AAP0GVS9_9ASTR</name>
<evidence type="ECO:0000256" key="2">
    <source>
        <dbReference type="ARBA" id="ARBA00022729"/>
    </source>
</evidence>
<protein>
    <submittedName>
        <fullName evidence="4">Uncharacterized protein</fullName>
    </submittedName>
</protein>
<accession>A0AAP0GVS9</accession>
<sequence>MERLPQLIIILCLFLTALSSVDARVKSVFVFGDSLFDPGNNRYIKNCTLQANFRPYGSSFFHHPTGRFTNGRTVADFIAQFLGIKFQRPYQELVHRILPMRHHHKRLLHNGLNFASAGSGLLRDTNKDAKVTPIQVQLQQFQSLIAQNHIHKNQTSKSLFFIGSGGNDVFTYFVYPGASKMTPRTYVRAMLREMVHTTGKIYKNGGRRFAFFSIGPMGCIPGRVLIRGASLTQCTHKMDLMVKYYNAGLKRFVSKIPRLFPGAIGVYAAVFDTANKYLDNPKIYGFADVTRACCGAGPLNGQLQCGLRGYTMCLTPNAYFFWDYFHPTEHTYGLISKAFWAGGKEEVWPINLKALSILTRNITLPIP</sequence>
<dbReference type="Gene3D" id="3.40.50.1110">
    <property type="entry name" value="SGNH hydrolase"/>
    <property type="match status" value="1"/>
</dbReference>
<dbReference type="InterPro" id="IPR035669">
    <property type="entry name" value="SGNH_plant_lipase-like"/>
</dbReference>
<feature type="signal peptide" evidence="3">
    <location>
        <begin position="1"/>
        <end position="23"/>
    </location>
</feature>
<keyword evidence="5" id="KW-1185">Reference proteome</keyword>
<evidence type="ECO:0000313" key="5">
    <source>
        <dbReference type="Proteomes" id="UP001408789"/>
    </source>
</evidence>
<dbReference type="GO" id="GO:0016298">
    <property type="term" value="F:lipase activity"/>
    <property type="evidence" value="ECO:0007669"/>
    <property type="project" value="TreeGrafter"/>
</dbReference>
<keyword evidence="2 3" id="KW-0732">Signal</keyword>
<organism evidence="4 5">
    <name type="scientific">Deinandra increscens subsp. villosa</name>
    <dbReference type="NCBI Taxonomy" id="3103831"/>
    <lineage>
        <taxon>Eukaryota</taxon>
        <taxon>Viridiplantae</taxon>
        <taxon>Streptophyta</taxon>
        <taxon>Embryophyta</taxon>
        <taxon>Tracheophyta</taxon>
        <taxon>Spermatophyta</taxon>
        <taxon>Magnoliopsida</taxon>
        <taxon>eudicotyledons</taxon>
        <taxon>Gunneridae</taxon>
        <taxon>Pentapetalae</taxon>
        <taxon>asterids</taxon>
        <taxon>campanulids</taxon>
        <taxon>Asterales</taxon>
        <taxon>Asteraceae</taxon>
        <taxon>Asteroideae</taxon>
        <taxon>Heliantheae alliance</taxon>
        <taxon>Madieae</taxon>
        <taxon>Madiinae</taxon>
        <taxon>Deinandra</taxon>
    </lineage>
</organism>
<dbReference type="CDD" id="cd01837">
    <property type="entry name" value="SGNH_plant_lipase_like"/>
    <property type="match status" value="1"/>
</dbReference>
<dbReference type="InterPro" id="IPR036514">
    <property type="entry name" value="SGNH_hydro_sf"/>
</dbReference>
<evidence type="ECO:0000256" key="3">
    <source>
        <dbReference type="SAM" id="SignalP"/>
    </source>
</evidence>
<evidence type="ECO:0000256" key="1">
    <source>
        <dbReference type="ARBA" id="ARBA00008668"/>
    </source>
</evidence>